<dbReference type="PROSITE" id="PS50088">
    <property type="entry name" value="ANK_REPEAT"/>
    <property type="match status" value="3"/>
</dbReference>
<name>A0A0Q0B2Q7_9PSED</name>
<dbReference type="AlphaFoldDB" id="A0A0Q0B2Q7"/>
<sequence>MGQNGVLEDFAAVSDADRTASETCGQCVYRCRAIKCPECRAPRSHLMTDTDISPSKTMTEDEAAEFAEQVFDVARQGNAVMLERLLEKGLPADLRNHKGDTLLMLASYHCHADAVRVLLSFRADPEIRNDNGQSPIAGAAFKGDLAVVRLLVEAGANVDGASADGRTALMMAAMFNRNEIVDYLISQGADPHATDAKGINALGAAQAMGATVTIEQLTKLGVQPARS</sequence>
<keyword evidence="1" id="KW-0040">ANK repeat</keyword>
<dbReference type="PANTHER" id="PTHR24183">
    <property type="entry name" value="FIBRONECTIN TYPE 3 AND ANKYRIN REPEAT DOMAINS PROTEIN 1"/>
    <property type="match status" value="1"/>
</dbReference>
<dbReference type="Pfam" id="PF12796">
    <property type="entry name" value="Ank_2"/>
    <property type="match status" value="1"/>
</dbReference>
<dbReference type="PROSITE" id="PS50297">
    <property type="entry name" value="ANK_REP_REGION"/>
    <property type="match status" value="2"/>
</dbReference>
<accession>A0A0Q0B2Q7</accession>
<dbReference type="InterPro" id="IPR036770">
    <property type="entry name" value="Ankyrin_rpt-contain_sf"/>
</dbReference>
<evidence type="ECO:0000256" key="1">
    <source>
        <dbReference type="PROSITE-ProRule" id="PRU00023"/>
    </source>
</evidence>
<dbReference type="SMART" id="SM00248">
    <property type="entry name" value="ANK"/>
    <property type="match status" value="3"/>
</dbReference>
<evidence type="ECO:0000313" key="2">
    <source>
        <dbReference type="EMBL" id="KPY84862.1"/>
    </source>
</evidence>
<evidence type="ECO:0000313" key="3">
    <source>
        <dbReference type="Proteomes" id="UP000050474"/>
    </source>
</evidence>
<feature type="repeat" description="ANK" evidence="1">
    <location>
        <begin position="98"/>
        <end position="130"/>
    </location>
</feature>
<dbReference type="Proteomes" id="UP000050474">
    <property type="component" value="Unassembled WGS sequence"/>
</dbReference>
<dbReference type="STRING" id="129140.ALO44_05494"/>
<dbReference type="InterPro" id="IPR002110">
    <property type="entry name" value="Ankyrin_rpt"/>
</dbReference>
<protein>
    <submittedName>
        <fullName evidence="2">Ankyrin</fullName>
    </submittedName>
</protein>
<dbReference type="PATRIC" id="fig|129140.3.peg.5171"/>
<dbReference type="SUPFAM" id="SSF48403">
    <property type="entry name" value="Ankyrin repeat"/>
    <property type="match status" value="1"/>
</dbReference>
<dbReference type="EMBL" id="LJRM01000123">
    <property type="protein sequence ID" value="KPY84862.1"/>
    <property type="molecule type" value="Genomic_DNA"/>
</dbReference>
<reference evidence="2 3" key="1">
    <citation type="submission" date="2015-09" db="EMBL/GenBank/DDBJ databases">
        <title>Genome announcement of multiple Pseudomonas syringae strains.</title>
        <authorList>
            <person name="Thakur S."/>
            <person name="Wang P.W."/>
            <person name="Gong Y."/>
            <person name="Weir B.S."/>
            <person name="Guttman D.S."/>
        </authorList>
    </citation>
    <scope>NUCLEOTIDE SEQUENCE [LARGE SCALE GENOMIC DNA]</scope>
    <source>
        <strain evidence="2 3">ICMP4091</strain>
    </source>
</reference>
<proteinExistence type="predicted"/>
<organism evidence="2 3">
    <name type="scientific">Pseudomonas syringae pv. tagetis</name>
    <dbReference type="NCBI Taxonomy" id="129140"/>
    <lineage>
        <taxon>Bacteria</taxon>
        <taxon>Pseudomonadati</taxon>
        <taxon>Pseudomonadota</taxon>
        <taxon>Gammaproteobacteria</taxon>
        <taxon>Pseudomonadales</taxon>
        <taxon>Pseudomonadaceae</taxon>
        <taxon>Pseudomonas</taxon>
    </lineage>
</organism>
<dbReference type="Pfam" id="PF13637">
    <property type="entry name" value="Ank_4"/>
    <property type="match status" value="1"/>
</dbReference>
<feature type="repeat" description="ANK" evidence="1">
    <location>
        <begin position="131"/>
        <end position="163"/>
    </location>
</feature>
<comment type="caution">
    <text evidence="2">The sequence shown here is derived from an EMBL/GenBank/DDBJ whole genome shotgun (WGS) entry which is preliminary data.</text>
</comment>
<dbReference type="PANTHER" id="PTHR24183:SF1">
    <property type="entry name" value="FIBRONECTIN TYPE 3 AND ANKYRIN REPEAT DOMAINS PROTEIN 1"/>
    <property type="match status" value="1"/>
</dbReference>
<feature type="repeat" description="ANK" evidence="1">
    <location>
        <begin position="164"/>
        <end position="196"/>
    </location>
</feature>
<gene>
    <name evidence="2" type="ORF">ALO44_05494</name>
</gene>
<dbReference type="Gene3D" id="1.25.40.20">
    <property type="entry name" value="Ankyrin repeat-containing domain"/>
    <property type="match status" value="1"/>
</dbReference>